<evidence type="ECO:0000256" key="2">
    <source>
        <dbReference type="SAM" id="SignalP"/>
    </source>
</evidence>
<reference evidence="3" key="1">
    <citation type="journal article" date="2014" name="Genome Biol. Evol.">
        <title>Gene Loss Rather Than Gene Gain Is Associated with a Host Jump from Monocots to Dicots in the Smut Fungus Melanopsichium pennsylvanicum.</title>
        <authorList>
            <person name="Sharma R."/>
            <person name="Mishra B."/>
            <person name="Runge F."/>
            <person name="Thines M."/>
        </authorList>
    </citation>
    <scope>NUCLEOTIDE SEQUENCE</scope>
    <source>
        <strain evidence="3">4</strain>
    </source>
</reference>
<organism evidence="3">
    <name type="scientific">Melanopsichium pennsylvanicum 4</name>
    <dbReference type="NCBI Taxonomy" id="1398559"/>
    <lineage>
        <taxon>Eukaryota</taxon>
        <taxon>Fungi</taxon>
        <taxon>Dikarya</taxon>
        <taxon>Basidiomycota</taxon>
        <taxon>Ustilaginomycotina</taxon>
        <taxon>Ustilaginomycetes</taxon>
        <taxon>Ustilaginales</taxon>
        <taxon>Ustilaginaceae</taxon>
        <taxon>Melanopsichium</taxon>
    </lineage>
</organism>
<feature type="region of interest" description="Disordered" evidence="1">
    <location>
        <begin position="44"/>
        <end position="70"/>
    </location>
</feature>
<keyword evidence="2" id="KW-0732">Signal</keyword>
<feature type="chain" id="PRO_5001722852" description="Effector family protein Eff1" evidence="2">
    <location>
        <begin position="23"/>
        <end position="414"/>
    </location>
</feature>
<proteinExistence type="predicted"/>
<protein>
    <recommendedName>
        <fullName evidence="4">Effector family protein Eff1</fullName>
    </recommendedName>
</protein>
<dbReference type="AlphaFoldDB" id="A0A077R312"/>
<dbReference type="EMBL" id="HG529571">
    <property type="protein sequence ID" value="CDI53218.1"/>
    <property type="molecule type" value="Genomic_DNA"/>
</dbReference>
<name>A0A077R312_9BASI</name>
<evidence type="ECO:0000256" key="1">
    <source>
        <dbReference type="SAM" id="MobiDB-lite"/>
    </source>
</evidence>
<evidence type="ECO:0000313" key="3">
    <source>
        <dbReference type="EMBL" id="CDI53218.1"/>
    </source>
</evidence>
<feature type="signal peptide" evidence="2">
    <location>
        <begin position="1"/>
        <end position="22"/>
    </location>
</feature>
<evidence type="ECO:0008006" key="4">
    <source>
        <dbReference type="Google" id="ProtNLM"/>
    </source>
</evidence>
<feature type="region of interest" description="Disordered" evidence="1">
    <location>
        <begin position="156"/>
        <end position="190"/>
    </location>
</feature>
<sequence length="414" mass="45948">MRLLQLLLSALLLCRSPILAEAMDLGEDMLTHALTPFLRDNTASHQNREHISSVGSSNAALEPAAAGTSETLQNRVTAGHTGPAWDSMPPEAIFSPPSSQAAWREQNLLSTSNWYPGPDNPSAHFTVYVNHDNLHVWPVPPLPTHAQDVIPQRSIKEPAGGSRLPSGRSSEKKQALGLSRKAGIHKGLQSSKVEVMKHTDKGHTAAQLDNEIAAKEKSTKQNFARSQAYHTDRLQVWEKGPKMFQQFDKRSPPGANHLESGRRPLEFINWKNDDIRSEINKKIFGGHLTWYDPDKLPLPPNNWHKRGAVYVRSRVLPDIKAPASANGMQMDGEVRMTAHVGIYDGTGKSKLMGHELDGKILYQLWGLPKDIGTAVTSRVLRFGIGYLDKSDVDAVDQHLRRMQELGKVSIHSHF</sequence>
<accession>A0A077R312</accession>